<dbReference type="InterPro" id="IPR050834">
    <property type="entry name" value="Glycosyltransf_2"/>
</dbReference>
<dbReference type="Pfam" id="PF00535">
    <property type="entry name" value="Glycos_transf_2"/>
    <property type="match status" value="1"/>
</dbReference>
<sequence length="334" mass="37012">MSSGPRRGDTEAAPAPSTRAPLVSVIIPSYNAIRFIEDTIASVYAQAHRPLEVIVVDDGSTDGSWDLLERLQATEFPDLILLCHPGRENRGETIARALALGRASGQFIAILDSDDLFRPGKLDLQLQALGQHPDVVLCHTAVEVVGDLSRSSYFQSHFNNNPAGPYRFSQLSEYLIRNRICNSSVLVRAADLRSVSWATNIVLGFGDWVCWALLAQRGRFLYLDQPLTGYRVHPDSKTTAFAKHKLRRLFALLEFKLAVLARLEQPVLAARVFLSLCETIRLMLVEYLWDPAGHVYGNPPITINPVVRLLLLIGKVSRWAGGLPRVLRGGRTAP</sequence>
<comment type="caution">
    <text evidence="2">The sequence shown here is derived from an EMBL/GenBank/DDBJ whole genome shotgun (WGS) entry which is preliminary data.</text>
</comment>
<dbReference type="PANTHER" id="PTHR43685">
    <property type="entry name" value="GLYCOSYLTRANSFERASE"/>
    <property type="match status" value="1"/>
</dbReference>
<dbReference type="CDD" id="cd00761">
    <property type="entry name" value="Glyco_tranf_GTA_type"/>
    <property type="match status" value="1"/>
</dbReference>
<dbReference type="InterPro" id="IPR001173">
    <property type="entry name" value="Glyco_trans_2-like"/>
</dbReference>
<organism evidence="2 3">
    <name type="scientific">Cyanobium gracile UHCC 0139</name>
    <dbReference type="NCBI Taxonomy" id="3110308"/>
    <lineage>
        <taxon>Bacteria</taxon>
        <taxon>Bacillati</taxon>
        <taxon>Cyanobacteriota</taxon>
        <taxon>Cyanophyceae</taxon>
        <taxon>Synechococcales</taxon>
        <taxon>Prochlorococcaceae</taxon>
        <taxon>Cyanobium</taxon>
    </lineage>
</organism>
<dbReference type="EC" id="2.4.-.-" evidence="2"/>
<proteinExistence type="predicted"/>
<dbReference type="GO" id="GO:0016757">
    <property type="term" value="F:glycosyltransferase activity"/>
    <property type="evidence" value="ECO:0007669"/>
    <property type="project" value="UniProtKB-KW"/>
</dbReference>
<dbReference type="InterPro" id="IPR029044">
    <property type="entry name" value="Nucleotide-diphossugar_trans"/>
</dbReference>
<accession>A0ABU5RR56</accession>
<gene>
    <name evidence="2" type="ORF">VB738_03045</name>
</gene>
<dbReference type="Gene3D" id="3.90.550.10">
    <property type="entry name" value="Spore Coat Polysaccharide Biosynthesis Protein SpsA, Chain A"/>
    <property type="match status" value="1"/>
</dbReference>
<feature type="domain" description="Glycosyltransferase 2-like" evidence="1">
    <location>
        <begin position="24"/>
        <end position="150"/>
    </location>
</feature>
<dbReference type="EMBL" id="JAYGHX010000001">
    <property type="protein sequence ID" value="MEA5390231.1"/>
    <property type="molecule type" value="Genomic_DNA"/>
</dbReference>
<keyword evidence="2" id="KW-0808">Transferase</keyword>
<dbReference type="PANTHER" id="PTHR43685:SF2">
    <property type="entry name" value="GLYCOSYLTRANSFERASE 2-LIKE DOMAIN-CONTAINING PROTEIN"/>
    <property type="match status" value="1"/>
</dbReference>
<dbReference type="SUPFAM" id="SSF53448">
    <property type="entry name" value="Nucleotide-diphospho-sugar transferases"/>
    <property type="match status" value="1"/>
</dbReference>
<dbReference type="Proteomes" id="UP001304461">
    <property type="component" value="Unassembled WGS sequence"/>
</dbReference>
<keyword evidence="2" id="KW-0328">Glycosyltransferase</keyword>
<reference evidence="2 3" key="1">
    <citation type="submission" date="2023-12" db="EMBL/GenBank/DDBJ databases">
        <title>Baltic Sea Cyanobacteria.</title>
        <authorList>
            <person name="Delbaje E."/>
            <person name="Fewer D.P."/>
            <person name="Shishido T.K."/>
        </authorList>
    </citation>
    <scope>NUCLEOTIDE SEQUENCE [LARGE SCALE GENOMIC DNA]</scope>
    <source>
        <strain evidence="2 3">UHCC 0139</strain>
    </source>
</reference>
<evidence type="ECO:0000259" key="1">
    <source>
        <dbReference type="Pfam" id="PF00535"/>
    </source>
</evidence>
<evidence type="ECO:0000313" key="3">
    <source>
        <dbReference type="Proteomes" id="UP001304461"/>
    </source>
</evidence>
<dbReference type="RefSeq" id="WP_323304324.1">
    <property type="nucleotide sequence ID" value="NZ_JAYGHX010000001.1"/>
</dbReference>
<name>A0ABU5RR56_9CYAN</name>
<protein>
    <submittedName>
        <fullName evidence="2">Glycosyltransferase family 2 protein</fullName>
        <ecNumber evidence="2">2.4.-.-</ecNumber>
    </submittedName>
</protein>
<keyword evidence="3" id="KW-1185">Reference proteome</keyword>
<evidence type="ECO:0000313" key="2">
    <source>
        <dbReference type="EMBL" id="MEA5390231.1"/>
    </source>
</evidence>